<reference evidence="1" key="1">
    <citation type="journal article" date="2021" name="bioRxiv">
        <title>Unraveling nitrogen, sulfur and carbon metabolic pathways and microbial community transcriptional responses to substrate deprivation and toxicity stresses in a bioreactor mimicking anoxic brackish coastal sediment conditions.</title>
        <authorList>
            <person name="Martins P.D."/>
            <person name="Echeveste M.J."/>
            <person name="Arshad A."/>
            <person name="Kurth J."/>
            <person name="Ouboter H."/>
            <person name="Jetten M.S.M."/>
            <person name="Welte C.U."/>
        </authorList>
    </citation>
    <scope>NUCLEOTIDE SEQUENCE</scope>
    <source>
        <strain evidence="1">MAG_39</strain>
    </source>
</reference>
<accession>A0A953J2P6</accession>
<dbReference type="Gene3D" id="3.40.720.10">
    <property type="entry name" value="Alkaline Phosphatase, subunit A"/>
    <property type="match status" value="1"/>
</dbReference>
<dbReference type="InterPro" id="IPR002591">
    <property type="entry name" value="Phosphodiest/P_Trfase"/>
</dbReference>
<dbReference type="AlphaFoldDB" id="A0A953J2P6"/>
<evidence type="ECO:0000313" key="1">
    <source>
        <dbReference type="EMBL" id="MBZ0155143.1"/>
    </source>
</evidence>
<gene>
    <name evidence="1" type="ORF">K8I29_02885</name>
</gene>
<dbReference type="EMBL" id="JAIOIV010000022">
    <property type="protein sequence ID" value="MBZ0155143.1"/>
    <property type="molecule type" value="Genomic_DNA"/>
</dbReference>
<dbReference type="Pfam" id="PF01663">
    <property type="entry name" value="Phosphodiest"/>
    <property type="match status" value="1"/>
</dbReference>
<proteinExistence type="predicted"/>
<protein>
    <submittedName>
        <fullName evidence="1">Alkaline phosphatase family protein</fullName>
    </submittedName>
</protein>
<evidence type="ECO:0000313" key="2">
    <source>
        <dbReference type="Proteomes" id="UP000705867"/>
    </source>
</evidence>
<comment type="caution">
    <text evidence="1">The sequence shown here is derived from an EMBL/GenBank/DDBJ whole genome shotgun (WGS) entry which is preliminary data.</text>
</comment>
<organism evidence="1 2">
    <name type="scientific">Candidatus Nitrobium versatile</name>
    <dbReference type="NCBI Taxonomy" id="2884831"/>
    <lineage>
        <taxon>Bacteria</taxon>
        <taxon>Pseudomonadati</taxon>
        <taxon>Nitrospirota</taxon>
        <taxon>Nitrospiria</taxon>
        <taxon>Nitrospirales</taxon>
        <taxon>Nitrospiraceae</taxon>
        <taxon>Candidatus Nitrobium</taxon>
    </lineage>
</organism>
<reference evidence="1" key="2">
    <citation type="submission" date="2021-08" db="EMBL/GenBank/DDBJ databases">
        <authorList>
            <person name="Dalcin Martins P."/>
        </authorList>
    </citation>
    <scope>NUCLEOTIDE SEQUENCE</scope>
    <source>
        <strain evidence="1">MAG_39</strain>
    </source>
</reference>
<dbReference type="Proteomes" id="UP000705867">
    <property type="component" value="Unassembled WGS sequence"/>
</dbReference>
<dbReference type="PANTHER" id="PTHR10151">
    <property type="entry name" value="ECTONUCLEOTIDE PYROPHOSPHATASE/PHOSPHODIESTERASE"/>
    <property type="match status" value="1"/>
</dbReference>
<name>A0A953J2P6_9BACT</name>
<sequence>MNRRSGRKVVVLGIDGVPCTLLHRFAREGVMPNLGRLMEEGTLCSMTASLPEVSSTSWSTFITGVNPGKHGIYGFMELQKDTYSWKFPNTNDLKARTLWEIAGDFGKRSIIINIPATYPAKPLNGMLVAGFVAPDLKKASYPDTMYHYLKGVGYKLDVDATRAVHALEAFTEDIMQTFRKRTEVIGHLYEAEEWDLFIAGITETDRLHHYLWNALDDIRHPQHGFFMHFYHELDTFIGSFYRKVGEETPFVLLSDHGFTKIKSEVYLNVFLRQKGYLKFTRQKPESFAYLDGATKAFALDPSRIYLHTKERYARGCVNDGSYDEIRKALREDLLSLRIDGDPVIQQVFFKEDIYSGQCFEEAPDLVVLPHEGYDLKGSIAKEELSGKSPLTGGHTRENAAFYINRNIACKNLHIADAGASVLKLLGIDFAGLDGTPLV</sequence>
<dbReference type="PANTHER" id="PTHR10151:SF120">
    <property type="entry name" value="BIS(5'-ADENOSYL)-TRIPHOSPHATASE"/>
    <property type="match status" value="1"/>
</dbReference>
<dbReference type="SUPFAM" id="SSF53649">
    <property type="entry name" value="Alkaline phosphatase-like"/>
    <property type="match status" value="1"/>
</dbReference>
<dbReference type="GO" id="GO:0016787">
    <property type="term" value="F:hydrolase activity"/>
    <property type="evidence" value="ECO:0007669"/>
    <property type="project" value="UniProtKB-ARBA"/>
</dbReference>
<dbReference type="InterPro" id="IPR017850">
    <property type="entry name" value="Alkaline_phosphatase_core_sf"/>
</dbReference>